<gene>
    <name evidence="6" type="ORF">SAMN04490355_104247</name>
</gene>
<dbReference type="STRING" id="1123291.SAMN04490355_104247"/>
<dbReference type="InterPro" id="IPR007197">
    <property type="entry name" value="rSAM"/>
</dbReference>
<evidence type="ECO:0000259" key="5">
    <source>
        <dbReference type="PROSITE" id="PS51918"/>
    </source>
</evidence>
<evidence type="ECO:0000256" key="4">
    <source>
        <dbReference type="ARBA" id="ARBA00023014"/>
    </source>
</evidence>
<dbReference type="SMART" id="SM00729">
    <property type="entry name" value="Elp3"/>
    <property type="match status" value="1"/>
</dbReference>
<name>A0A1I4N9F5_9FIRM</name>
<evidence type="ECO:0000313" key="6">
    <source>
        <dbReference type="EMBL" id="SFM11910.1"/>
    </source>
</evidence>
<keyword evidence="7" id="KW-1185">Reference proteome</keyword>
<dbReference type="SFLD" id="SFLDG01065">
    <property type="entry name" value="anaerobic_coproporphyrinogen-I"/>
    <property type="match status" value="1"/>
</dbReference>
<dbReference type="NCBIfam" id="TIGR04107">
    <property type="entry name" value="rSAM_HutW"/>
    <property type="match status" value="1"/>
</dbReference>
<evidence type="ECO:0000313" key="7">
    <source>
        <dbReference type="Proteomes" id="UP000199520"/>
    </source>
</evidence>
<keyword evidence="2" id="KW-0479">Metal-binding</keyword>
<dbReference type="Proteomes" id="UP000199520">
    <property type="component" value="Unassembled WGS sequence"/>
</dbReference>
<dbReference type="GO" id="GO:0051539">
    <property type="term" value="F:4 iron, 4 sulfur cluster binding"/>
    <property type="evidence" value="ECO:0007669"/>
    <property type="project" value="TreeGrafter"/>
</dbReference>
<dbReference type="EMBL" id="FOTS01000042">
    <property type="protein sequence ID" value="SFM11910.1"/>
    <property type="molecule type" value="Genomic_DNA"/>
</dbReference>
<dbReference type="SFLD" id="SFLDS00029">
    <property type="entry name" value="Radical_SAM"/>
    <property type="match status" value="1"/>
</dbReference>
<dbReference type="InterPro" id="IPR026332">
    <property type="entry name" value="HutW"/>
</dbReference>
<keyword evidence="3" id="KW-0408">Iron</keyword>
<dbReference type="InterPro" id="IPR058240">
    <property type="entry name" value="rSAM_sf"/>
</dbReference>
<accession>A0A1I4N9F5</accession>
<sequence length="468" mass="51436">MKGSRLKQILTNMSPEQYALTVGTAAEESLVEAFVKRRVVHAGVRGKPIMPGDWQVTWQSLQGQSQENEQRVAYIHIPFCRHRCLYCGFFQNYSEEESEAVYIDHLIKELQMSRDSPYLSSGPVNAVFIGGGTPSTLAPQQVARLLDAIRDCLPLANDYELTLEGRVNDLVPSKIEAWLDHGVNRVSIGVQSFNPEVRRGVGRLDDTQTILKRLELLTSYNQAAVIIDLIYGLPNQTNQIWANDISLLKTAAIDGMDLYQLNIFENSALQQAIHAGKLSPAATTAQQARMFAAAEAELSAPIFSRLSICHWRKTNRERSIYNTLTKAGHSVIPFGAGAGGSIGGVAMFLNRDVDNYMKSVEQGQKPLAGMMMQPADSGLHNMVIGQLERGYLQLSVLAACYGPAALELESLLEIWQGRGLLEIGPAAARLTVAGQFWYMNIAQSILECLHALLDGEHSVEVQPIAAQG</sequence>
<dbReference type="GO" id="GO:0006779">
    <property type="term" value="P:porphyrin-containing compound biosynthetic process"/>
    <property type="evidence" value="ECO:0007669"/>
    <property type="project" value="TreeGrafter"/>
</dbReference>
<keyword evidence="1" id="KW-0949">S-adenosyl-L-methionine</keyword>
<dbReference type="InterPro" id="IPR013785">
    <property type="entry name" value="Aldolase_TIM"/>
</dbReference>
<dbReference type="InterPro" id="IPR034505">
    <property type="entry name" value="Coproporphyrinogen-III_oxidase"/>
</dbReference>
<proteinExistence type="predicted"/>
<protein>
    <submittedName>
        <fullName evidence="6">Oxygen-independent coproporphyrinogen-3 oxidase</fullName>
    </submittedName>
</protein>
<organism evidence="6 7">
    <name type="scientific">Pelosinus propionicus DSM 13327</name>
    <dbReference type="NCBI Taxonomy" id="1123291"/>
    <lineage>
        <taxon>Bacteria</taxon>
        <taxon>Bacillati</taxon>
        <taxon>Bacillota</taxon>
        <taxon>Negativicutes</taxon>
        <taxon>Selenomonadales</taxon>
        <taxon>Sporomusaceae</taxon>
        <taxon>Pelosinus</taxon>
    </lineage>
</organism>
<dbReference type="GO" id="GO:0005737">
    <property type="term" value="C:cytoplasm"/>
    <property type="evidence" value="ECO:0007669"/>
    <property type="project" value="TreeGrafter"/>
</dbReference>
<dbReference type="OrthoDB" id="9808022at2"/>
<dbReference type="PANTHER" id="PTHR13932">
    <property type="entry name" value="COPROPORPHYRINIGEN III OXIDASE"/>
    <property type="match status" value="1"/>
</dbReference>
<dbReference type="Pfam" id="PF04055">
    <property type="entry name" value="Radical_SAM"/>
    <property type="match status" value="1"/>
</dbReference>
<evidence type="ECO:0000256" key="1">
    <source>
        <dbReference type="ARBA" id="ARBA00022691"/>
    </source>
</evidence>
<dbReference type="SFLD" id="SFLDF00311">
    <property type="entry name" value="heme_degradation_proteins_(Hut"/>
    <property type="match status" value="1"/>
</dbReference>
<dbReference type="Gene3D" id="3.20.20.70">
    <property type="entry name" value="Aldolase class I"/>
    <property type="match status" value="1"/>
</dbReference>
<reference evidence="7" key="1">
    <citation type="submission" date="2016-10" db="EMBL/GenBank/DDBJ databases">
        <authorList>
            <person name="Varghese N."/>
            <person name="Submissions S."/>
        </authorList>
    </citation>
    <scope>NUCLEOTIDE SEQUENCE [LARGE SCALE GENOMIC DNA]</scope>
    <source>
        <strain evidence="7">DSM 13327</strain>
    </source>
</reference>
<evidence type="ECO:0000256" key="2">
    <source>
        <dbReference type="ARBA" id="ARBA00022723"/>
    </source>
</evidence>
<keyword evidence="4" id="KW-0411">Iron-sulfur</keyword>
<dbReference type="RefSeq" id="WP_090941222.1">
    <property type="nucleotide sequence ID" value="NZ_FOTS01000042.1"/>
</dbReference>
<dbReference type="CDD" id="cd01335">
    <property type="entry name" value="Radical_SAM"/>
    <property type="match status" value="1"/>
</dbReference>
<dbReference type="SUPFAM" id="SSF102114">
    <property type="entry name" value="Radical SAM enzymes"/>
    <property type="match status" value="1"/>
</dbReference>
<feature type="domain" description="Radical SAM core" evidence="5">
    <location>
        <begin position="65"/>
        <end position="301"/>
    </location>
</feature>
<dbReference type="InterPro" id="IPR006638">
    <property type="entry name" value="Elp3/MiaA/NifB-like_rSAM"/>
</dbReference>
<evidence type="ECO:0000256" key="3">
    <source>
        <dbReference type="ARBA" id="ARBA00023004"/>
    </source>
</evidence>
<dbReference type="PANTHER" id="PTHR13932:SF9">
    <property type="entry name" value="COPROPORPHYRINOGEN III OXIDASE"/>
    <property type="match status" value="1"/>
</dbReference>
<dbReference type="AlphaFoldDB" id="A0A1I4N9F5"/>
<dbReference type="PROSITE" id="PS51918">
    <property type="entry name" value="RADICAL_SAM"/>
    <property type="match status" value="1"/>
</dbReference>
<dbReference type="GO" id="GO:0046872">
    <property type="term" value="F:metal ion binding"/>
    <property type="evidence" value="ECO:0007669"/>
    <property type="project" value="UniProtKB-KW"/>
</dbReference>
<dbReference type="GO" id="GO:0003824">
    <property type="term" value="F:catalytic activity"/>
    <property type="evidence" value="ECO:0007669"/>
    <property type="project" value="InterPro"/>
</dbReference>